<evidence type="ECO:0000313" key="1">
    <source>
        <dbReference type="EMBL" id="GAA3957077.1"/>
    </source>
</evidence>
<evidence type="ECO:0000313" key="2">
    <source>
        <dbReference type="Proteomes" id="UP001501337"/>
    </source>
</evidence>
<accession>A0ABP7NZB2</accession>
<organism evidence="1 2">
    <name type="scientific">Allohahella marinimesophila</name>
    <dbReference type="NCBI Taxonomy" id="1054972"/>
    <lineage>
        <taxon>Bacteria</taxon>
        <taxon>Pseudomonadati</taxon>
        <taxon>Pseudomonadota</taxon>
        <taxon>Gammaproteobacteria</taxon>
        <taxon>Oceanospirillales</taxon>
        <taxon>Hahellaceae</taxon>
        <taxon>Allohahella</taxon>
    </lineage>
</organism>
<reference evidence="2" key="1">
    <citation type="journal article" date="2019" name="Int. J. Syst. Evol. Microbiol.">
        <title>The Global Catalogue of Microorganisms (GCM) 10K type strain sequencing project: providing services to taxonomists for standard genome sequencing and annotation.</title>
        <authorList>
            <consortium name="The Broad Institute Genomics Platform"/>
            <consortium name="The Broad Institute Genome Sequencing Center for Infectious Disease"/>
            <person name="Wu L."/>
            <person name="Ma J."/>
        </authorList>
    </citation>
    <scope>NUCLEOTIDE SEQUENCE [LARGE SCALE GENOMIC DNA]</scope>
    <source>
        <strain evidence="2">JCM 17555</strain>
    </source>
</reference>
<sequence>MGMDLHFWLRFSGVDRAPLGAWFGWKFSEAVLDQGQYQAAIRDGRIGWRPMFDRLSEDGMHWGEAREAVDALVLATGYRQAPAFLASLERDGRSAVASQRGGISRSFPGLYFVGVPWQRSHASATLRGVGADAAHVVSRIRRHLS</sequence>
<keyword evidence="2" id="KW-1185">Reference proteome</keyword>
<protein>
    <recommendedName>
        <fullName evidence="3">Flavin-binding monooxygenase-like protein</fullName>
    </recommendedName>
</protein>
<dbReference type="Gene3D" id="3.50.50.60">
    <property type="entry name" value="FAD/NAD(P)-binding domain"/>
    <property type="match status" value="1"/>
</dbReference>
<comment type="caution">
    <text evidence="1">The sequence shown here is derived from an EMBL/GenBank/DDBJ whole genome shotgun (WGS) entry which is preliminary data.</text>
</comment>
<name>A0ABP7NZB2_9GAMM</name>
<proteinExistence type="predicted"/>
<dbReference type="RefSeq" id="WP_344804801.1">
    <property type="nucleotide sequence ID" value="NZ_BAABBO010000007.1"/>
</dbReference>
<dbReference type="EMBL" id="BAABBO010000007">
    <property type="protein sequence ID" value="GAA3957077.1"/>
    <property type="molecule type" value="Genomic_DNA"/>
</dbReference>
<dbReference type="InterPro" id="IPR036188">
    <property type="entry name" value="FAD/NAD-bd_sf"/>
</dbReference>
<evidence type="ECO:0008006" key="3">
    <source>
        <dbReference type="Google" id="ProtNLM"/>
    </source>
</evidence>
<gene>
    <name evidence="1" type="ORF">GCM10022278_14550</name>
</gene>
<dbReference type="Proteomes" id="UP001501337">
    <property type="component" value="Unassembled WGS sequence"/>
</dbReference>